<evidence type="ECO:0000256" key="3">
    <source>
        <dbReference type="ARBA" id="ARBA00022452"/>
    </source>
</evidence>
<sequence>MDLKKMLSKKMSISLILLLFGCLPIIAQTINVEGKVTDIKGEELPGVSVSLKGTTSGTMTDAGGLYNFSVPKTDQPVLVFTYMGYKTKEITLINTQTKYDVVLEETSKYLDEVVVVAYGVQKKANLTGAVSSLRVDDIKDIPVSNTSSLLQGRMSGVTVSSFSAQPGKDSDVEIRIRGIGTFGNSNPLVLIDGVEGSLSSVAPNDIESISVLKDAASAAIYGVRAANGVILVTTKRGTGANKLSYSGTFGVQSATVLPEFLDSWQWATLFNEQNNALGGDAPNRNYTPEMINALKTGSDKQHFANTNWMKEIFRTAPIQNHYLSATGGGQNSNYLASLGYMKQDGIMKGTDTERINFRLNADSKYLNMVTFGMNTAGSYQKTGEPLGGTWSIFNQIIDQTRPTIPVKYDNGKWGQYDGNPNFPLYQSNPVELTTMSSQQNTYKFDGKVYLDIEPIKNLHFKTSFAYQYNQANYSAFEPTHNHYKSDGSYITSGVASLEEQKAQQQQWINENIVTYNLDLEKIHSFGFLVGQSSQYNGNKTSNAKGEGFLSNDIHVMNAAKTTSATGWEEEATLRSFFGRVNYSYYNRYLAEVNLRRDESSRIPKKNRVGYFPSVSAGWNIAEESFLQKQSTIDALKLRVSWGKLGNQDIGFYPFAQTYNLGLDNYIWGNNKISGAALASAANPDIKWETTTTTDIGLDAVFAKNKLSLTFDYFNKVSSDILLQLPVSALIGVDEAPYVNAAEVKNTGWEISLGYNDKWNDFSFGANLNFSHVKNEITSVSGRKDWINDWTINLAGNPIGSYYGYVADGLYTTQEQIDNAPVGIGNPRIGDIRYLDISGPDGVPDGEITDKDRTIIGNPFPKITYSLNLTAGYKHFDFSAFFQGIGNVDRIVMDYPSIGGGATKEIWSRYNASENPDGTYPSLGNSTYNALPSSFWIKSASYLRLKNLEIGYSLPSSILSKARVQGLRVFISAQNLITFTGIKNYDPEKYAADSRNWTYPNAKTFSVGLNINL</sequence>
<dbReference type="Proteomes" id="UP000184480">
    <property type="component" value="Unassembled WGS sequence"/>
</dbReference>
<comment type="similarity">
    <text evidence="8 9">Belongs to the TonB-dependent receptor family.</text>
</comment>
<dbReference type="PROSITE" id="PS52016">
    <property type="entry name" value="TONB_DEPENDENT_REC_3"/>
    <property type="match status" value="1"/>
</dbReference>
<feature type="domain" description="TonB-dependent receptor plug" evidence="11">
    <location>
        <begin position="123"/>
        <end position="229"/>
    </location>
</feature>
<dbReference type="InterPro" id="IPR023996">
    <property type="entry name" value="TonB-dep_OMP_SusC/RagA"/>
</dbReference>
<dbReference type="Gene3D" id="2.60.40.1120">
    <property type="entry name" value="Carboxypeptidase-like, regulatory domain"/>
    <property type="match status" value="1"/>
</dbReference>
<reference evidence="13" key="1">
    <citation type="submission" date="2016-11" db="EMBL/GenBank/DDBJ databases">
        <authorList>
            <person name="Varghese N."/>
            <person name="Submissions S."/>
        </authorList>
    </citation>
    <scope>NUCLEOTIDE SEQUENCE [LARGE SCALE GENOMIC DNA]</scope>
    <source>
        <strain evidence="13">DSM 27370</strain>
    </source>
</reference>
<evidence type="ECO:0000256" key="6">
    <source>
        <dbReference type="ARBA" id="ARBA00023136"/>
    </source>
</evidence>
<evidence type="ECO:0000256" key="5">
    <source>
        <dbReference type="ARBA" id="ARBA00023077"/>
    </source>
</evidence>
<accession>A0A1M4XZV3</accession>
<dbReference type="Pfam" id="PF00593">
    <property type="entry name" value="TonB_dep_Rec_b-barrel"/>
    <property type="match status" value="1"/>
</dbReference>
<evidence type="ECO:0000313" key="13">
    <source>
        <dbReference type="Proteomes" id="UP000184480"/>
    </source>
</evidence>
<protein>
    <submittedName>
        <fullName evidence="12">TonB-linked outer membrane protein, SusC/RagA family</fullName>
    </submittedName>
</protein>
<keyword evidence="7 8" id="KW-0998">Cell outer membrane</keyword>
<name>A0A1M4XZV3_9BACT</name>
<comment type="subcellular location">
    <subcellularLocation>
        <location evidence="1 8">Cell outer membrane</location>
        <topology evidence="1 8">Multi-pass membrane protein</topology>
    </subcellularLocation>
</comment>
<evidence type="ECO:0000259" key="11">
    <source>
        <dbReference type="Pfam" id="PF07715"/>
    </source>
</evidence>
<dbReference type="NCBIfam" id="TIGR04056">
    <property type="entry name" value="OMP_RagA_SusC"/>
    <property type="match status" value="1"/>
</dbReference>
<dbReference type="InterPro" id="IPR012910">
    <property type="entry name" value="Plug_dom"/>
</dbReference>
<keyword evidence="5 9" id="KW-0798">TonB box</keyword>
<evidence type="ECO:0000256" key="1">
    <source>
        <dbReference type="ARBA" id="ARBA00004571"/>
    </source>
</evidence>
<dbReference type="InterPro" id="IPR023997">
    <property type="entry name" value="TonB-dep_OMP_SusC/RagA_CS"/>
</dbReference>
<feature type="domain" description="TonB-dependent receptor-like beta-barrel" evidence="10">
    <location>
        <begin position="408"/>
        <end position="975"/>
    </location>
</feature>
<keyword evidence="6 8" id="KW-0472">Membrane</keyword>
<dbReference type="AlphaFoldDB" id="A0A1M4XZV3"/>
<evidence type="ECO:0000256" key="7">
    <source>
        <dbReference type="ARBA" id="ARBA00023237"/>
    </source>
</evidence>
<dbReference type="NCBIfam" id="TIGR04057">
    <property type="entry name" value="SusC_RagA_signa"/>
    <property type="match status" value="1"/>
</dbReference>
<dbReference type="RefSeq" id="WP_062177155.1">
    <property type="nucleotide sequence ID" value="NZ_BBXL01000003.1"/>
</dbReference>
<dbReference type="OrthoDB" id="9768177at2"/>
<dbReference type="STRING" id="1346286.SAMN05444362_10335"/>
<dbReference type="InterPro" id="IPR037066">
    <property type="entry name" value="Plug_dom_sf"/>
</dbReference>
<evidence type="ECO:0000313" key="12">
    <source>
        <dbReference type="EMBL" id="SHE99124.1"/>
    </source>
</evidence>
<keyword evidence="3 8" id="KW-1134">Transmembrane beta strand</keyword>
<evidence type="ECO:0000256" key="4">
    <source>
        <dbReference type="ARBA" id="ARBA00022692"/>
    </source>
</evidence>
<dbReference type="FunFam" id="2.170.130.10:FF:000003">
    <property type="entry name" value="SusC/RagA family TonB-linked outer membrane protein"/>
    <property type="match status" value="1"/>
</dbReference>
<dbReference type="InterPro" id="IPR008969">
    <property type="entry name" value="CarboxyPept-like_regulatory"/>
</dbReference>
<dbReference type="EMBL" id="FQUC01000003">
    <property type="protein sequence ID" value="SHE99124.1"/>
    <property type="molecule type" value="Genomic_DNA"/>
</dbReference>
<dbReference type="SUPFAM" id="SSF56935">
    <property type="entry name" value="Porins"/>
    <property type="match status" value="1"/>
</dbReference>
<evidence type="ECO:0000256" key="8">
    <source>
        <dbReference type="PROSITE-ProRule" id="PRU01360"/>
    </source>
</evidence>
<evidence type="ECO:0000256" key="2">
    <source>
        <dbReference type="ARBA" id="ARBA00022448"/>
    </source>
</evidence>
<proteinExistence type="inferred from homology"/>
<evidence type="ECO:0000259" key="10">
    <source>
        <dbReference type="Pfam" id="PF00593"/>
    </source>
</evidence>
<organism evidence="12 13">
    <name type="scientific">Dysgonomonas macrotermitis</name>
    <dbReference type="NCBI Taxonomy" id="1346286"/>
    <lineage>
        <taxon>Bacteria</taxon>
        <taxon>Pseudomonadati</taxon>
        <taxon>Bacteroidota</taxon>
        <taxon>Bacteroidia</taxon>
        <taxon>Bacteroidales</taxon>
        <taxon>Dysgonomonadaceae</taxon>
        <taxon>Dysgonomonas</taxon>
    </lineage>
</organism>
<keyword evidence="2 8" id="KW-0813">Transport</keyword>
<dbReference type="Pfam" id="PF13715">
    <property type="entry name" value="CarbopepD_reg_2"/>
    <property type="match status" value="1"/>
</dbReference>
<gene>
    <name evidence="12" type="ORF">SAMN05444362_10335</name>
</gene>
<dbReference type="InterPro" id="IPR000531">
    <property type="entry name" value="Beta-barrel_TonB"/>
</dbReference>
<dbReference type="SUPFAM" id="SSF49464">
    <property type="entry name" value="Carboxypeptidase regulatory domain-like"/>
    <property type="match status" value="1"/>
</dbReference>
<dbReference type="Pfam" id="PF07715">
    <property type="entry name" value="Plug"/>
    <property type="match status" value="1"/>
</dbReference>
<keyword evidence="13" id="KW-1185">Reference proteome</keyword>
<evidence type="ECO:0000256" key="9">
    <source>
        <dbReference type="RuleBase" id="RU003357"/>
    </source>
</evidence>
<dbReference type="InterPro" id="IPR039426">
    <property type="entry name" value="TonB-dep_rcpt-like"/>
</dbReference>
<dbReference type="Gene3D" id="2.170.130.10">
    <property type="entry name" value="TonB-dependent receptor, plug domain"/>
    <property type="match status" value="1"/>
</dbReference>
<dbReference type="Gene3D" id="2.40.170.20">
    <property type="entry name" value="TonB-dependent receptor, beta-barrel domain"/>
    <property type="match status" value="1"/>
</dbReference>
<dbReference type="PROSITE" id="PS51257">
    <property type="entry name" value="PROKAR_LIPOPROTEIN"/>
    <property type="match status" value="1"/>
</dbReference>
<dbReference type="InterPro" id="IPR036942">
    <property type="entry name" value="Beta-barrel_TonB_sf"/>
</dbReference>
<keyword evidence="4 8" id="KW-0812">Transmembrane</keyword>
<dbReference type="GO" id="GO:0009279">
    <property type="term" value="C:cell outer membrane"/>
    <property type="evidence" value="ECO:0007669"/>
    <property type="project" value="UniProtKB-SubCell"/>
</dbReference>